<keyword evidence="1" id="KW-0812">Transmembrane</keyword>
<organism evidence="2 3">
    <name type="scientific">Dunaliella salina</name>
    <name type="common">Green alga</name>
    <name type="synonym">Protococcus salinus</name>
    <dbReference type="NCBI Taxonomy" id="3046"/>
    <lineage>
        <taxon>Eukaryota</taxon>
        <taxon>Viridiplantae</taxon>
        <taxon>Chlorophyta</taxon>
        <taxon>core chlorophytes</taxon>
        <taxon>Chlorophyceae</taxon>
        <taxon>CS clade</taxon>
        <taxon>Chlamydomonadales</taxon>
        <taxon>Dunaliellaceae</taxon>
        <taxon>Dunaliella</taxon>
    </lineage>
</organism>
<dbReference type="EMBL" id="MU069741">
    <property type="protein sequence ID" value="KAF5834726.1"/>
    <property type="molecule type" value="Genomic_DNA"/>
</dbReference>
<feature type="transmembrane region" description="Helical" evidence="1">
    <location>
        <begin position="141"/>
        <end position="163"/>
    </location>
</feature>
<reference evidence="2" key="1">
    <citation type="submission" date="2017-08" db="EMBL/GenBank/DDBJ databases">
        <authorList>
            <person name="Polle J.E."/>
            <person name="Barry K."/>
            <person name="Cushman J."/>
            <person name="Schmutz J."/>
            <person name="Tran D."/>
            <person name="Hathwaick L.T."/>
            <person name="Yim W.C."/>
            <person name="Jenkins J."/>
            <person name="Mckie-Krisberg Z.M."/>
            <person name="Prochnik S."/>
            <person name="Lindquist E."/>
            <person name="Dockter R.B."/>
            <person name="Adam C."/>
            <person name="Molina H."/>
            <person name="Bunkerborg J."/>
            <person name="Jin E."/>
            <person name="Buchheim M."/>
            <person name="Magnuson J."/>
        </authorList>
    </citation>
    <scope>NUCLEOTIDE SEQUENCE</scope>
    <source>
        <strain evidence="2">CCAP 19/18</strain>
    </source>
</reference>
<keyword evidence="1" id="KW-1133">Transmembrane helix</keyword>
<sequence>MQDLDALEHGEQELTGIVWLYDWLKDKFDLAVLWMLASKHTACACVWVLNAVLLFFGLSIFGSALYIYDIYTDFVVATKVGADQMLFQEADLPAAGNPNFSTQTFATPKFRLASSFVFMLGMGVCDLWILLDNDLVTEAGVVLVFILFHHVVISFMLGVKFYYHFEARVINTIDRLTFPWDPKSRYSIHDTVQQQEVDAFLKSLTSSTVQLSSRPPQNTTMVETTQYETLRVPSRSYLESLPQTAYQGYLYANLRKDNSLNLDTETLAQSIALSIFNAAKNTIEIWIAYKCTLLLSAPYSTYTQTGWYLQEHRGRCTQAPFVMFSKAGIRIVIWIASNAGRLASCNSCSLRTMGKLRLMVSGFSFWSYVNNAILFEGAATLPFRWNAKRSSMLDRLVLGGDFYTLAHAQKMKLFQAALQHRKSITITTEEAKALGEECVVVASSLTMLEFIANMLPVSLSEQHASSAAIHIDITDIKNLPWRDDGRTISRERALKVLFNMHE</sequence>
<gene>
    <name evidence="2" type="ORF">DUNSADRAFT_8496</name>
</gene>
<feature type="transmembrane region" description="Helical" evidence="1">
    <location>
        <begin position="110"/>
        <end position="129"/>
    </location>
</feature>
<dbReference type="Proteomes" id="UP000815325">
    <property type="component" value="Unassembled WGS sequence"/>
</dbReference>
<accession>A0ABQ7GJD9</accession>
<keyword evidence="3" id="KW-1185">Reference proteome</keyword>
<name>A0ABQ7GJD9_DUNSA</name>
<feature type="transmembrane region" description="Helical" evidence="1">
    <location>
        <begin position="44"/>
        <end position="68"/>
    </location>
</feature>
<proteinExistence type="predicted"/>
<evidence type="ECO:0000313" key="2">
    <source>
        <dbReference type="EMBL" id="KAF5834726.1"/>
    </source>
</evidence>
<evidence type="ECO:0008006" key="4">
    <source>
        <dbReference type="Google" id="ProtNLM"/>
    </source>
</evidence>
<evidence type="ECO:0000256" key="1">
    <source>
        <dbReference type="SAM" id="Phobius"/>
    </source>
</evidence>
<evidence type="ECO:0000313" key="3">
    <source>
        <dbReference type="Proteomes" id="UP000815325"/>
    </source>
</evidence>
<comment type="caution">
    <text evidence="2">The sequence shown here is derived from an EMBL/GenBank/DDBJ whole genome shotgun (WGS) entry which is preliminary data.</text>
</comment>
<keyword evidence="1" id="KW-0472">Membrane</keyword>
<protein>
    <recommendedName>
        <fullName evidence="4">Odorant receptor</fullName>
    </recommendedName>
</protein>